<dbReference type="InterPro" id="IPR046335">
    <property type="entry name" value="LacI/GalR-like_sensor"/>
</dbReference>
<evidence type="ECO:0000313" key="6">
    <source>
        <dbReference type="Proteomes" id="UP000294830"/>
    </source>
</evidence>
<dbReference type="GO" id="GO:0000976">
    <property type="term" value="F:transcription cis-regulatory region binding"/>
    <property type="evidence" value="ECO:0007669"/>
    <property type="project" value="TreeGrafter"/>
</dbReference>
<dbReference type="SMART" id="SM00354">
    <property type="entry name" value="HTH_LACI"/>
    <property type="match status" value="1"/>
</dbReference>
<dbReference type="Gene3D" id="3.40.50.2300">
    <property type="match status" value="2"/>
</dbReference>
<dbReference type="Proteomes" id="UP000294830">
    <property type="component" value="Unassembled WGS sequence"/>
</dbReference>
<dbReference type="RefSeq" id="WP_131840224.1">
    <property type="nucleotide sequence ID" value="NZ_SLWB01000016.1"/>
</dbReference>
<dbReference type="EMBL" id="SLWB01000016">
    <property type="protein sequence ID" value="TCN63057.1"/>
    <property type="molecule type" value="Genomic_DNA"/>
</dbReference>
<dbReference type="Pfam" id="PF00356">
    <property type="entry name" value="LacI"/>
    <property type="match status" value="1"/>
</dbReference>
<proteinExistence type="predicted"/>
<dbReference type="InterPro" id="IPR010982">
    <property type="entry name" value="Lambda_DNA-bd_dom_sf"/>
</dbReference>
<evidence type="ECO:0000256" key="3">
    <source>
        <dbReference type="ARBA" id="ARBA00023163"/>
    </source>
</evidence>
<reference evidence="5 6" key="1">
    <citation type="submission" date="2019-03" db="EMBL/GenBank/DDBJ databases">
        <title>Genomic Encyclopedia of Archaeal and Bacterial Type Strains, Phase II (KMG-II): from individual species to whole genera.</title>
        <authorList>
            <person name="Goeker M."/>
        </authorList>
    </citation>
    <scope>NUCLEOTIDE SEQUENCE [LARGE SCALE GENOMIC DNA]</scope>
    <source>
        <strain evidence="5 6">RL-C</strain>
    </source>
</reference>
<organism evidence="5 6">
    <name type="scientific">Acetobacteroides hydrogenigenes</name>
    <dbReference type="NCBI Taxonomy" id="979970"/>
    <lineage>
        <taxon>Bacteria</taxon>
        <taxon>Pseudomonadati</taxon>
        <taxon>Bacteroidota</taxon>
        <taxon>Bacteroidia</taxon>
        <taxon>Bacteroidales</taxon>
        <taxon>Rikenellaceae</taxon>
        <taxon>Acetobacteroides</taxon>
    </lineage>
</organism>
<feature type="domain" description="HTH lacI-type" evidence="4">
    <location>
        <begin position="6"/>
        <end position="62"/>
    </location>
</feature>
<dbReference type="GO" id="GO:0003700">
    <property type="term" value="F:DNA-binding transcription factor activity"/>
    <property type="evidence" value="ECO:0007669"/>
    <property type="project" value="TreeGrafter"/>
</dbReference>
<dbReference type="PANTHER" id="PTHR30146:SF109">
    <property type="entry name" value="HTH-TYPE TRANSCRIPTIONAL REGULATOR GALS"/>
    <property type="match status" value="1"/>
</dbReference>
<dbReference type="InterPro" id="IPR028082">
    <property type="entry name" value="Peripla_BP_I"/>
</dbReference>
<keyword evidence="3" id="KW-0804">Transcription</keyword>
<evidence type="ECO:0000256" key="2">
    <source>
        <dbReference type="ARBA" id="ARBA00023125"/>
    </source>
</evidence>
<dbReference type="Gene3D" id="1.10.260.40">
    <property type="entry name" value="lambda repressor-like DNA-binding domains"/>
    <property type="match status" value="1"/>
</dbReference>
<dbReference type="CDD" id="cd06267">
    <property type="entry name" value="PBP1_LacI_sugar_binding-like"/>
    <property type="match status" value="1"/>
</dbReference>
<dbReference type="OrthoDB" id="9803256at2"/>
<accession>A0A4R2E672</accession>
<evidence type="ECO:0000256" key="1">
    <source>
        <dbReference type="ARBA" id="ARBA00023015"/>
    </source>
</evidence>
<sequence length="340" mass="37728">MKRMDITIDDIASELGISVSTVSRALNNHPRISDATKQKVLKKAKELGYKPGLSDYGRRLTSLGQIVALVCPHLNNRMYRTALEKLQPALLTKGIIVSAFFTENRSEVEKQIVNKLIEIKPAAVVLSTAVDTNDYSHFNQLIDAGIPLICFNRVNFDFPVPKIIADNYQGAFSAASKLIAGGAQRIGVIVGNRRCHIYEEIVKGIKQAVYKVGRAWRPEYVVNCNLDHSSVEYAIEYLFSLPEPPDAMIVGRPQNALHLVHRLKERNISVPNDIPVVAFGAFEYNMYISPSISTIEADSNLMADELLAKVEEVLLSDGEQVTASTIIIPTELFVRGTSFR</sequence>
<dbReference type="InterPro" id="IPR000843">
    <property type="entry name" value="HTH_LacI"/>
</dbReference>
<evidence type="ECO:0000313" key="5">
    <source>
        <dbReference type="EMBL" id="TCN63057.1"/>
    </source>
</evidence>
<protein>
    <submittedName>
        <fullName evidence="5">LacI family transcriptional regulator</fullName>
    </submittedName>
</protein>
<dbReference type="PROSITE" id="PS50932">
    <property type="entry name" value="HTH_LACI_2"/>
    <property type="match status" value="1"/>
</dbReference>
<gene>
    <name evidence="5" type="ORF">CLV25_11635</name>
</gene>
<dbReference type="SUPFAM" id="SSF47413">
    <property type="entry name" value="lambda repressor-like DNA-binding domains"/>
    <property type="match status" value="1"/>
</dbReference>
<dbReference type="AlphaFoldDB" id="A0A4R2E672"/>
<dbReference type="CDD" id="cd01392">
    <property type="entry name" value="HTH_LacI"/>
    <property type="match status" value="1"/>
</dbReference>
<dbReference type="PANTHER" id="PTHR30146">
    <property type="entry name" value="LACI-RELATED TRANSCRIPTIONAL REPRESSOR"/>
    <property type="match status" value="1"/>
</dbReference>
<dbReference type="Pfam" id="PF13377">
    <property type="entry name" value="Peripla_BP_3"/>
    <property type="match status" value="1"/>
</dbReference>
<comment type="caution">
    <text evidence="5">The sequence shown here is derived from an EMBL/GenBank/DDBJ whole genome shotgun (WGS) entry which is preliminary data.</text>
</comment>
<keyword evidence="2" id="KW-0238">DNA-binding</keyword>
<dbReference type="SUPFAM" id="SSF53822">
    <property type="entry name" value="Periplasmic binding protein-like I"/>
    <property type="match status" value="1"/>
</dbReference>
<keyword evidence="6" id="KW-1185">Reference proteome</keyword>
<evidence type="ECO:0000259" key="4">
    <source>
        <dbReference type="PROSITE" id="PS50932"/>
    </source>
</evidence>
<keyword evidence="1" id="KW-0805">Transcription regulation</keyword>
<name>A0A4R2E672_9BACT</name>